<evidence type="ECO:0000313" key="2">
    <source>
        <dbReference type="EMBL" id="SDJ57353.1"/>
    </source>
</evidence>
<dbReference type="OrthoDB" id="7876643at2"/>
<gene>
    <name evidence="2" type="ORF">SAMN04487993_10521</name>
</gene>
<dbReference type="EMBL" id="FNEJ01000052">
    <property type="protein sequence ID" value="SDJ57353.1"/>
    <property type="molecule type" value="Genomic_DNA"/>
</dbReference>
<feature type="region of interest" description="Disordered" evidence="1">
    <location>
        <begin position="103"/>
        <end position="125"/>
    </location>
</feature>
<reference evidence="2 3" key="1">
    <citation type="submission" date="2016-10" db="EMBL/GenBank/DDBJ databases">
        <authorList>
            <person name="de Groot N.N."/>
        </authorList>
    </citation>
    <scope>NUCLEOTIDE SEQUENCE [LARGE SCALE GENOMIC DNA]</scope>
    <source>
        <strain evidence="2 3">DSM 26424</strain>
    </source>
</reference>
<proteinExistence type="predicted"/>
<organism evidence="2 3">
    <name type="scientific">Salipiger marinus</name>
    <dbReference type="NCBI Taxonomy" id="555512"/>
    <lineage>
        <taxon>Bacteria</taxon>
        <taxon>Pseudomonadati</taxon>
        <taxon>Pseudomonadota</taxon>
        <taxon>Alphaproteobacteria</taxon>
        <taxon>Rhodobacterales</taxon>
        <taxon>Roseobacteraceae</taxon>
        <taxon>Salipiger</taxon>
    </lineage>
</organism>
<feature type="region of interest" description="Disordered" evidence="1">
    <location>
        <begin position="1"/>
        <end position="20"/>
    </location>
</feature>
<dbReference type="RefSeq" id="WP_131821901.1">
    <property type="nucleotide sequence ID" value="NZ_FNEJ01000052.1"/>
</dbReference>
<feature type="non-terminal residue" evidence="2">
    <location>
        <position position="138"/>
    </location>
</feature>
<name>A0A1G8UU74_9RHOB</name>
<dbReference type="STRING" id="555512.SAMN04487993_10521"/>
<evidence type="ECO:0000256" key="1">
    <source>
        <dbReference type="SAM" id="MobiDB-lite"/>
    </source>
</evidence>
<protein>
    <submittedName>
        <fullName evidence="2">Uncharacterized protein</fullName>
    </submittedName>
</protein>
<evidence type="ECO:0000313" key="3">
    <source>
        <dbReference type="Proteomes" id="UP000199093"/>
    </source>
</evidence>
<dbReference type="Proteomes" id="UP000199093">
    <property type="component" value="Unassembled WGS sequence"/>
</dbReference>
<keyword evidence="3" id="KW-1185">Reference proteome</keyword>
<sequence>MNTPDTSPEAVEPETSWPREIWATERDEHDPCIKAYPSQIPEYADHRYIDGDIYDSADRYWRERVTALEAENSRLREAISGKMPPLTAGPMITDVKLSMKMGNHGHKTLCAPSPRQPNKETRNDHLRAEFEAFDRGAS</sequence>
<dbReference type="AlphaFoldDB" id="A0A1G8UU74"/>
<accession>A0A1G8UU74</accession>